<organism evidence="1 2">
    <name type="scientific">Pantoea osteomyelitidis</name>
    <dbReference type="NCBI Taxonomy" id="3230026"/>
    <lineage>
        <taxon>Bacteria</taxon>
        <taxon>Pseudomonadati</taxon>
        <taxon>Pseudomonadota</taxon>
        <taxon>Gammaproteobacteria</taxon>
        <taxon>Enterobacterales</taxon>
        <taxon>Erwiniaceae</taxon>
        <taxon>Pantoea</taxon>
    </lineage>
</organism>
<dbReference type="EMBL" id="JBGFSN010000004">
    <property type="protein sequence ID" value="MFH8135102.1"/>
    <property type="molecule type" value="Genomic_DNA"/>
</dbReference>
<name>A0ABW7PXQ1_9GAMM</name>
<dbReference type="InterPro" id="IPR044854">
    <property type="entry name" value="IraM/PmrD"/>
</dbReference>
<evidence type="ECO:0000313" key="1">
    <source>
        <dbReference type="EMBL" id="MFH8135102.1"/>
    </source>
</evidence>
<comment type="caution">
    <text evidence="1">The sequence shown here is derived from an EMBL/GenBank/DDBJ whole genome shotgun (WGS) entry which is preliminary data.</text>
</comment>
<gene>
    <name evidence="1" type="ORF">ABU178_13080</name>
</gene>
<proteinExistence type="predicted"/>
<dbReference type="RefSeq" id="WP_397215467.1">
    <property type="nucleotide sequence ID" value="NZ_JBGFSN010000004.1"/>
</dbReference>
<accession>A0ABW7PXQ1</accession>
<reference evidence="1 2" key="1">
    <citation type="submission" date="2024-08" db="EMBL/GenBank/DDBJ databases">
        <title>Pantoea ronii - a newly identified human opportunistic pathogen.</title>
        <authorList>
            <person name="Keidar-Friedman D."/>
            <person name="Sorek N."/>
            <person name="Leshin-Carmel D."/>
            <person name="Tsur A."/>
            <person name="Amsalem M."/>
            <person name="Tolkach D."/>
            <person name="Brosh-Nissimov T."/>
        </authorList>
    </citation>
    <scope>NUCLEOTIDE SEQUENCE [LARGE SCALE GENOMIC DNA]</scope>
    <source>
        <strain evidence="1 2">AA23256</strain>
    </source>
</reference>
<evidence type="ECO:0000313" key="2">
    <source>
        <dbReference type="Proteomes" id="UP001611251"/>
    </source>
</evidence>
<dbReference type="Proteomes" id="UP001611251">
    <property type="component" value="Unassembled WGS sequence"/>
</dbReference>
<protein>
    <recommendedName>
        <fullName evidence="3">Anti-adapter protein IraM</fullName>
    </recommendedName>
</protein>
<sequence length="110" mass="12890">MRWILLDTVISPETGTSFSRLSTARNNQLIVWHAYNRHICPGKDVIYRSGKVWVKGTGKIHIIKVLKSDIYTREAWENLKKYCGCDKYLRGEGCTYIHHCVISWCPLEYR</sequence>
<evidence type="ECO:0008006" key="3">
    <source>
        <dbReference type="Google" id="ProtNLM"/>
    </source>
</evidence>
<keyword evidence="2" id="KW-1185">Reference proteome</keyword>
<dbReference type="Pfam" id="PF11183">
    <property type="entry name" value="PmrD"/>
    <property type="match status" value="1"/>
</dbReference>